<dbReference type="AlphaFoldDB" id="K6YIJ5"/>
<dbReference type="STRING" id="1129793.GPLA_1645"/>
<gene>
    <name evidence="1" type="ORF">GPLA_1645</name>
</gene>
<dbReference type="RefSeq" id="WP_007104347.1">
    <property type="nucleotide sequence ID" value="NZ_BAER01000041.1"/>
</dbReference>
<keyword evidence="2" id="KW-1185">Reference proteome</keyword>
<sequence>MKLRDWNWANNNTSIMTYLCPQLTTNVVILQRLLAKGEEFCDFIGDSAWYFGTFCQKVTRRLPSLPPTVLFLTLLHDFS</sequence>
<evidence type="ECO:0000313" key="2">
    <source>
        <dbReference type="Proteomes" id="UP000006322"/>
    </source>
</evidence>
<dbReference type="EMBL" id="BAER01000041">
    <property type="protein sequence ID" value="GAC32559.1"/>
    <property type="molecule type" value="Genomic_DNA"/>
</dbReference>
<dbReference type="Proteomes" id="UP000006322">
    <property type="component" value="Unassembled WGS sequence"/>
</dbReference>
<organism evidence="1 2">
    <name type="scientific">Paraglaciecola polaris LMG 21857</name>
    <dbReference type="NCBI Taxonomy" id="1129793"/>
    <lineage>
        <taxon>Bacteria</taxon>
        <taxon>Pseudomonadati</taxon>
        <taxon>Pseudomonadota</taxon>
        <taxon>Gammaproteobacteria</taxon>
        <taxon>Alteromonadales</taxon>
        <taxon>Alteromonadaceae</taxon>
        <taxon>Paraglaciecola</taxon>
    </lineage>
</organism>
<evidence type="ECO:0000313" key="1">
    <source>
        <dbReference type="EMBL" id="GAC32559.1"/>
    </source>
</evidence>
<comment type="caution">
    <text evidence="1">The sequence shown here is derived from an EMBL/GenBank/DDBJ whole genome shotgun (WGS) entry which is preliminary data.</text>
</comment>
<dbReference type="OrthoDB" id="9769355at2"/>
<proteinExistence type="predicted"/>
<accession>K6YIJ5</accession>
<reference evidence="2" key="1">
    <citation type="journal article" date="2014" name="Environ. Microbiol.">
        <title>Comparative genomics of the marine bacterial genus Glaciecola reveals the high degree of genomic diversity and genomic characteristic for cold adaptation.</title>
        <authorList>
            <person name="Qin Q.L."/>
            <person name="Xie B.B."/>
            <person name="Yu Y."/>
            <person name="Shu Y.L."/>
            <person name="Rong J.C."/>
            <person name="Zhang Y.J."/>
            <person name="Zhao D.L."/>
            <person name="Chen X.L."/>
            <person name="Zhang X.Y."/>
            <person name="Chen B."/>
            <person name="Zhou B.C."/>
            <person name="Zhang Y.Z."/>
        </authorList>
    </citation>
    <scope>NUCLEOTIDE SEQUENCE [LARGE SCALE GENOMIC DNA]</scope>
    <source>
        <strain evidence="2">LMG 21857</strain>
    </source>
</reference>
<name>K6YIJ5_9ALTE</name>
<protein>
    <submittedName>
        <fullName evidence="1">Uncharacterized protein</fullName>
    </submittedName>
</protein>